<comment type="caution">
    <text evidence="1">The sequence shown here is derived from an EMBL/GenBank/DDBJ whole genome shotgun (WGS) entry which is preliminary data.</text>
</comment>
<evidence type="ECO:0000313" key="1">
    <source>
        <dbReference type="EMBL" id="GAA1150654.1"/>
    </source>
</evidence>
<proteinExistence type="predicted"/>
<accession>A0ABN1UHC7</accession>
<evidence type="ECO:0000313" key="2">
    <source>
        <dbReference type="Proteomes" id="UP001499979"/>
    </source>
</evidence>
<organism evidence="1 2">
    <name type="scientific">Nocardioides aquiterrae</name>
    <dbReference type="NCBI Taxonomy" id="203799"/>
    <lineage>
        <taxon>Bacteria</taxon>
        <taxon>Bacillati</taxon>
        <taxon>Actinomycetota</taxon>
        <taxon>Actinomycetes</taxon>
        <taxon>Propionibacteriales</taxon>
        <taxon>Nocardioidaceae</taxon>
        <taxon>Nocardioides</taxon>
    </lineage>
</organism>
<dbReference type="EMBL" id="BAAAJE010000016">
    <property type="protein sequence ID" value="GAA1150654.1"/>
    <property type="molecule type" value="Genomic_DNA"/>
</dbReference>
<dbReference type="Proteomes" id="UP001499979">
    <property type="component" value="Unassembled WGS sequence"/>
</dbReference>
<gene>
    <name evidence="1" type="ORF">GCM10009606_31580</name>
</gene>
<reference evidence="1 2" key="1">
    <citation type="journal article" date="2019" name="Int. J. Syst. Evol. Microbiol.">
        <title>The Global Catalogue of Microorganisms (GCM) 10K type strain sequencing project: providing services to taxonomists for standard genome sequencing and annotation.</title>
        <authorList>
            <consortium name="The Broad Institute Genomics Platform"/>
            <consortium name="The Broad Institute Genome Sequencing Center for Infectious Disease"/>
            <person name="Wu L."/>
            <person name="Ma J."/>
        </authorList>
    </citation>
    <scope>NUCLEOTIDE SEQUENCE [LARGE SCALE GENOMIC DNA]</scope>
    <source>
        <strain evidence="1 2">JCM 11813</strain>
    </source>
</reference>
<protein>
    <submittedName>
        <fullName evidence="1">Uncharacterized protein</fullName>
    </submittedName>
</protein>
<sequence length="62" mass="7028">MAPISDAFTANRANRAERGSRCRMGLLLCRSVRTHPWRRACPVRWLNEETAAEVTADVREDG</sequence>
<keyword evidence="2" id="KW-1185">Reference proteome</keyword>
<name>A0ABN1UHC7_9ACTN</name>